<keyword evidence="1" id="KW-0812">Transmembrane</keyword>
<name>A0A7S0QB93_9EUKA</name>
<feature type="transmembrane region" description="Helical" evidence="1">
    <location>
        <begin position="70"/>
        <end position="99"/>
    </location>
</feature>
<keyword evidence="1" id="KW-0472">Membrane</keyword>
<feature type="transmembrane region" description="Helical" evidence="1">
    <location>
        <begin position="31"/>
        <end position="50"/>
    </location>
</feature>
<protein>
    <submittedName>
        <fullName evidence="2">Uncharacterized protein</fullName>
    </submittedName>
</protein>
<feature type="transmembrane region" description="Helical" evidence="1">
    <location>
        <begin position="119"/>
        <end position="141"/>
    </location>
</feature>
<accession>A0A7S0QB93</accession>
<reference evidence="2" key="1">
    <citation type="submission" date="2021-01" db="EMBL/GenBank/DDBJ databases">
        <authorList>
            <person name="Corre E."/>
            <person name="Pelletier E."/>
            <person name="Niang G."/>
            <person name="Scheremetjew M."/>
            <person name="Finn R."/>
            <person name="Kale V."/>
            <person name="Holt S."/>
            <person name="Cochrane G."/>
            <person name="Meng A."/>
            <person name="Brown T."/>
            <person name="Cohen L."/>
        </authorList>
    </citation>
    <scope>NUCLEOTIDE SEQUENCE</scope>
    <source>
        <strain evidence="2">PLY182g</strain>
    </source>
</reference>
<organism evidence="2">
    <name type="scientific">Coccolithus braarudii</name>
    <dbReference type="NCBI Taxonomy" id="221442"/>
    <lineage>
        <taxon>Eukaryota</taxon>
        <taxon>Haptista</taxon>
        <taxon>Haptophyta</taxon>
        <taxon>Prymnesiophyceae</taxon>
        <taxon>Coccolithales</taxon>
        <taxon>Coccolithaceae</taxon>
        <taxon>Coccolithus</taxon>
    </lineage>
</organism>
<evidence type="ECO:0000313" key="2">
    <source>
        <dbReference type="EMBL" id="CAD8620666.1"/>
    </source>
</evidence>
<feature type="transmembrane region" description="Helical" evidence="1">
    <location>
        <begin position="147"/>
        <end position="167"/>
    </location>
</feature>
<dbReference type="AlphaFoldDB" id="A0A7S0QB93"/>
<evidence type="ECO:0000256" key="1">
    <source>
        <dbReference type="SAM" id="Phobius"/>
    </source>
</evidence>
<dbReference type="EMBL" id="HBEY01050028">
    <property type="protein sequence ID" value="CAD8620666.1"/>
    <property type="molecule type" value="Transcribed_RNA"/>
</dbReference>
<proteinExistence type="predicted"/>
<sequence length="213" mass="23968">MLAADKLLLRSTVKQKAIELREKELNLFNSNFSAVATQAALLAGFSMAFLEMSVHLHGLHFNPIAKALLHLFSTICICANVFVVSIITFVSVWGSGKALRGRDGSMSKVVEGMNKERWVIFRAFGVGLLSLLFAVACSTWLLMQWEVALLSTFFLLSTCYALVSHAFRIFKKFELQRGELVRFDDFLRALPKAIEADEEEYDEDLDEPNKPIL</sequence>
<keyword evidence="1" id="KW-1133">Transmembrane helix</keyword>
<gene>
    <name evidence="2" type="ORF">CPEL01642_LOCUS24049</name>
</gene>